<name>A0ACB9J889_9ASTR</name>
<reference evidence="1 2" key="2">
    <citation type="journal article" date="2022" name="Mol. Ecol. Resour.">
        <title>The genomes of chicory, endive, great burdock and yacon provide insights into Asteraceae paleo-polyploidization history and plant inulin production.</title>
        <authorList>
            <person name="Fan W."/>
            <person name="Wang S."/>
            <person name="Wang H."/>
            <person name="Wang A."/>
            <person name="Jiang F."/>
            <person name="Liu H."/>
            <person name="Zhao H."/>
            <person name="Xu D."/>
            <person name="Zhang Y."/>
        </authorList>
    </citation>
    <scope>NUCLEOTIDE SEQUENCE [LARGE SCALE GENOMIC DNA]</scope>
    <source>
        <strain evidence="2">cv. Yunnan</strain>
        <tissue evidence="1">Leaves</tissue>
    </source>
</reference>
<protein>
    <submittedName>
        <fullName evidence="1">Uncharacterized protein</fullName>
    </submittedName>
</protein>
<organism evidence="1 2">
    <name type="scientific">Smallanthus sonchifolius</name>
    <dbReference type="NCBI Taxonomy" id="185202"/>
    <lineage>
        <taxon>Eukaryota</taxon>
        <taxon>Viridiplantae</taxon>
        <taxon>Streptophyta</taxon>
        <taxon>Embryophyta</taxon>
        <taxon>Tracheophyta</taxon>
        <taxon>Spermatophyta</taxon>
        <taxon>Magnoliopsida</taxon>
        <taxon>eudicotyledons</taxon>
        <taxon>Gunneridae</taxon>
        <taxon>Pentapetalae</taxon>
        <taxon>asterids</taxon>
        <taxon>campanulids</taxon>
        <taxon>Asterales</taxon>
        <taxon>Asteraceae</taxon>
        <taxon>Asteroideae</taxon>
        <taxon>Heliantheae alliance</taxon>
        <taxon>Millerieae</taxon>
        <taxon>Smallanthus</taxon>
    </lineage>
</organism>
<keyword evidence="2" id="KW-1185">Reference proteome</keyword>
<gene>
    <name evidence="1" type="ORF">L1987_15853</name>
</gene>
<dbReference type="Proteomes" id="UP001056120">
    <property type="component" value="Linkage Group LG05"/>
</dbReference>
<proteinExistence type="predicted"/>
<reference evidence="2" key="1">
    <citation type="journal article" date="2022" name="Mol. Ecol. Resour.">
        <title>The genomes of chicory, endive, great burdock and yacon provide insights into Asteraceae palaeo-polyploidization history and plant inulin production.</title>
        <authorList>
            <person name="Fan W."/>
            <person name="Wang S."/>
            <person name="Wang H."/>
            <person name="Wang A."/>
            <person name="Jiang F."/>
            <person name="Liu H."/>
            <person name="Zhao H."/>
            <person name="Xu D."/>
            <person name="Zhang Y."/>
        </authorList>
    </citation>
    <scope>NUCLEOTIDE SEQUENCE [LARGE SCALE GENOMIC DNA]</scope>
    <source>
        <strain evidence="2">cv. Yunnan</strain>
    </source>
</reference>
<evidence type="ECO:0000313" key="1">
    <source>
        <dbReference type="EMBL" id="KAI3816163.1"/>
    </source>
</evidence>
<evidence type="ECO:0000313" key="2">
    <source>
        <dbReference type="Proteomes" id="UP001056120"/>
    </source>
</evidence>
<comment type="caution">
    <text evidence="1">The sequence shown here is derived from an EMBL/GenBank/DDBJ whole genome shotgun (WGS) entry which is preliminary data.</text>
</comment>
<sequence length="79" mass="8981">MRPKQTLQDQPTASKGLIFTFDQNLRFFCSSLVRFCCCCLVFGSSLAADGGAYNVLAESYITIYTVEVQFFFEDFMFVC</sequence>
<dbReference type="EMBL" id="CM042022">
    <property type="protein sequence ID" value="KAI3816163.1"/>
    <property type="molecule type" value="Genomic_DNA"/>
</dbReference>
<accession>A0ACB9J889</accession>